<name>A0A6L9S9G3_9ACTN</name>
<dbReference type="GO" id="GO:0034618">
    <property type="term" value="F:arginine binding"/>
    <property type="evidence" value="ECO:0007669"/>
    <property type="project" value="InterPro"/>
</dbReference>
<comment type="caution">
    <text evidence="12">The sequence shown here is derived from an EMBL/GenBank/DDBJ whole genome shotgun (WGS) entry which is preliminary data.</text>
</comment>
<evidence type="ECO:0000256" key="8">
    <source>
        <dbReference type="HAMAP-Rule" id="MF_00173"/>
    </source>
</evidence>
<dbReference type="InterPro" id="IPR020899">
    <property type="entry name" value="Arg_repress_C"/>
</dbReference>
<dbReference type="InterPro" id="IPR036251">
    <property type="entry name" value="Arg_repress_C_sf"/>
</dbReference>
<dbReference type="PANTHER" id="PTHR34471">
    <property type="entry name" value="ARGININE REPRESSOR"/>
    <property type="match status" value="1"/>
</dbReference>
<dbReference type="PANTHER" id="PTHR34471:SF1">
    <property type="entry name" value="ARGININE REPRESSOR"/>
    <property type="match status" value="1"/>
</dbReference>
<gene>
    <name evidence="8" type="primary">argR</name>
    <name evidence="12" type="ORF">G1H10_16960</name>
</gene>
<evidence type="ECO:0000256" key="5">
    <source>
        <dbReference type="ARBA" id="ARBA00023015"/>
    </source>
</evidence>
<proteinExistence type="inferred from homology"/>
<evidence type="ECO:0000313" key="13">
    <source>
        <dbReference type="Proteomes" id="UP000475214"/>
    </source>
</evidence>
<evidence type="ECO:0000256" key="1">
    <source>
        <dbReference type="ARBA" id="ARBA00004496"/>
    </source>
</evidence>
<dbReference type="GO" id="GO:0006526">
    <property type="term" value="P:L-arginine biosynthetic process"/>
    <property type="evidence" value="ECO:0007669"/>
    <property type="project" value="UniProtKB-UniPathway"/>
</dbReference>
<keyword evidence="4 8" id="KW-0678">Repressor</keyword>
<dbReference type="InterPro" id="IPR020900">
    <property type="entry name" value="Arg_repress_DNA-bd"/>
</dbReference>
<dbReference type="UniPathway" id="UPA00068"/>
<dbReference type="NCBIfam" id="NF002880">
    <property type="entry name" value="PRK03341.1"/>
    <property type="match status" value="1"/>
</dbReference>
<keyword evidence="8" id="KW-0028">Amino-acid biosynthesis</keyword>
<comment type="pathway">
    <text evidence="8">Amino-acid biosynthesis; L-arginine biosynthesis [regulation].</text>
</comment>
<sequence>MAQPATRAARHGRIAEILAQTPIRSQTELAERLAEGGIAVTQGTLSRDLDELGAVKIRNSQGWLVYALPGEGGDPTPRAAEEGAIDARLIRVCEEILVSARSSANLVVLRTPPGAAQYLASAIDHAARPELLGTIAGDDTVLVISADPAGGERVAAWFLALAEGAVPENGGATSTSTSVGDPE</sequence>
<dbReference type="GO" id="GO:0003700">
    <property type="term" value="F:DNA-binding transcription factor activity"/>
    <property type="evidence" value="ECO:0007669"/>
    <property type="project" value="UniProtKB-UniRule"/>
</dbReference>
<comment type="function">
    <text evidence="8">Regulates arginine biosynthesis genes.</text>
</comment>
<comment type="similarity">
    <text evidence="2 8">Belongs to the ArgR family.</text>
</comment>
<dbReference type="Gene3D" id="3.30.1360.40">
    <property type="match status" value="1"/>
</dbReference>
<dbReference type="InterPro" id="IPR036388">
    <property type="entry name" value="WH-like_DNA-bd_sf"/>
</dbReference>
<evidence type="ECO:0000256" key="2">
    <source>
        <dbReference type="ARBA" id="ARBA00008316"/>
    </source>
</evidence>
<evidence type="ECO:0000256" key="3">
    <source>
        <dbReference type="ARBA" id="ARBA00022490"/>
    </source>
</evidence>
<keyword evidence="8" id="KW-0055">Arginine biosynthesis</keyword>
<evidence type="ECO:0000256" key="9">
    <source>
        <dbReference type="NCBIfam" id="TIGR01529"/>
    </source>
</evidence>
<dbReference type="Gene3D" id="1.10.10.10">
    <property type="entry name" value="Winged helix-like DNA-binding domain superfamily/Winged helix DNA-binding domain"/>
    <property type="match status" value="1"/>
</dbReference>
<comment type="subcellular location">
    <subcellularLocation>
        <location evidence="1 8">Cytoplasm</location>
    </subcellularLocation>
</comment>
<evidence type="ECO:0000259" key="11">
    <source>
        <dbReference type="Pfam" id="PF02863"/>
    </source>
</evidence>
<dbReference type="RefSeq" id="WP_163739877.1">
    <property type="nucleotide sequence ID" value="NZ_JAAGOA010000011.1"/>
</dbReference>
<dbReference type="PRINTS" id="PR01467">
    <property type="entry name" value="ARGREPRESSOR"/>
</dbReference>
<dbReference type="GO" id="GO:1900079">
    <property type="term" value="P:regulation of arginine biosynthetic process"/>
    <property type="evidence" value="ECO:0007669"/>
    <property type="project" value="UniProtKB-UniRule"/>
</dbReference>
<evidence type="ECO:0000259" key="10">
    <source>
        <dbReference type="Pfam" id="PF01316"/>
    </source>
</evidence>
<feature type="domain" description="Arginine repressor C-terminal" evidence="11">
    <location>
        <begin position="94"/>
        <end position="158"/>
    </location>
</feature>
<dbReference type="GO" id="GO:0003677">
    <property type="term" value="F:DNA binding"/>
    <property type="evidence" value="ECO:0007669"/>
    <property type="project" value="UniProtKB-KW"/>
</dbReference>
<evidence type="ECO:0000313" key="12">
    <source>
        <dbReference type="EMBL" id="NEE01866.1"/>
    </source>
</evidence>
<accession>A0A6L9S9G3</accession>
<dbReference type="SUPFAM" id="SSF46785">
    <property type="entry name" value="Winged helix' DNA-binding domain"/>
    <property type="match status" value="1"/>
</dbReference>
<protein>
    <recommendedName>
        <fullName evidence="8 9">Arginine repressor</fullName>
    </recommendedName>
</protein>
<dbReference type="Proteomes" id="UP000475214">
    <property type="component" value="Unassembled WGS sequence"/>
</dbReference>
<dbReference type="Pfam" id="PF02863">
    <property type="entry name" value="Arg_repressor_C"/>
    <property type="match status" value="1"/>
</dbReference>
<organism evidence="12 13">
    <name type="scientific">Phytoactinopolyspora halotolerans</name>
    <dbReference type="NCBI Taxonomy" id="1981512"/>
    <lineage>
        <taxon>Bacteria</taxon>
        <taxon>Bacillati</taxon>
        <taxon>Actinomycetota</taxon>
        <taxon>Actinomycetes</taxon>
        <taxon>Jiangellales</taxon>
        <taxon>Jiangellaceae</taxon>
        <taxon>Phytoactinopolyspora</taxon>
    </lineage>
</organism>
<reference evidence="12 13" key="1">
    <citation type="submission" date="2020-02" db="EMBL/GenBank/DDBJ databases">
        <authorList>
            <person name="Li X.-J."/>
            <person name="Han X.-M."/>
        </authorList>
    </citation>
    <scope>NUCLEOTIDE SEQUENCE [LARGE SCALE GENOMIC DNA]</scope>
    <source>
        <strain evidence="12 13">CCTCC AB 2017055</strain>
    </source>
</reference>
<evidence type="ECO:0000256" key="4">
    <source>
        <dbReference type="ARBA" id="ARBA00022491"/>
    </source>
</evidence>
<keyword evidence="6 8" id="KW-0238">DNA-binding</keyword>
<dbReference type="InterPro" id="IPR036390">
    <property type="entry name" value="WH_DNA-bd_sf"/>
</dbReference>
<feature type="domain" description="Arginine repressor DNA-binding" evidence="10">
    <location>
        <begin position="6"/>
        <end position="72"/>
    </location>
</feature>
<dbReference type="SUPFAM" id="SSF55252">
    <property type="entry name" value="C-terminal domain of arginine repressor"/>
    <property type="match status" value="1"/>
</dbReference>
<keyword evidence="5 8" id="KW-0805">Transcription regulation</keyword>
<dbReference type="HAMAP" id="MF_00173">
    <property type="entry name" value="Arg_repressor"/>
    <property type="match status" value="1"/>
</dbReference>
<keyword evidence="3 8" id="KW-0963">Cytoplasm</keyword>
<keyword evidence="13" id="KW-1185">Reference proteome</keyword>
<dbReference type="InterPro" id="IPR001669">
    <property type="entry name" value="Arg_repress"/>
</dbReference>
<dbReference type="NCBIfam" id="TIGR01529">
    <property type="entry name" value="argR_whole"/>
    <property type="match status" value="1"/>
</dbReference>
<evidence type="ECO:0000256" key="7">
    <source>
        <dbReference type="ARBA" id="ARBA00023163"/>
    </source>
</evidence>
<evidence type="ECO:0000256" key="6">
    <source>
        <dbReference type="ARBA" id="ARBA00023125"/>
    </source>
</evidence>
<dbReference type="Pfam" id="PF01316">
    <property type="entry name" value="Arg_repressor"/>
    <property type="match status" value="1"/>
</dbReference>
<dbReference type="EMBL" id="JAAGOA010000011">
    <property type="protein sequence ID" value="NEE01866.1"/>
    <property type="molecule type" value="Genomic_DNA"/>
</dbReference>
<dbReference type="AlphaFoldDB" id="A0A6L9S9G3"/>
<keyword evidence="7 8" id="KW-0804">Transcription</keyword>
<dbReference type="GO" id="GO:0005737">
    <property type="term" value="C:cytoplasm"/>
    <property type="evidence" value="ECO:0007669"/>
    <property type="project" value="UniProtKB-SubCell"/>
</dbReference>
<dbReference type="GO" id="GO:0051259">
    <property type="term" value="P:protein complex oligomerization"/>
    <property type="evidence" value="ECO:0007669"/>
    <property type="project" value="InterPro"/>
</dbReference>